<dbReference type="RefSeq" id="WP_341764762.1">
    <property type="nucleotide sequence ID" value="NZ_OZ034688.1"/>
</dbReference>
<dbReference type="InterPro" id="IPR020940">
    <property type="entry name" value="Thymidylate_synthase_AS"/>
</dbReference>
<feature type="binding site" description="in other chain" evidence="6">
    <location>
        <position position="22"/>
    </location>
    <ligand>
        <name>dUMP</name>
        <dbReference type="ChEBI" id="CHEBI:246422"/>
        <note>ligand shared between dimeric partners</note>
    </ligand>
</feature>
<feature type="active site" evidence="7">
    <location>
        <position position="160"/>
    </location>
</feature>
<feature type="binding site" description="in other chain" evidence="6">
    <location>
        <begin position="180"/>
        <end position="183"/>
    </location>
    <ligand>
        <name>dUMP</name>
        <dbReference type="ChEBI" id="CHEBI:246422"/>
        <note>ligand shared between dimeric partners</note>
    </ligand>
</feature>
<dbReference type="CDD" id="cd00351">
    <property type="entry name" value="TS_Pyrimidine_HMase"/>
    <property type="match status" value="1"/>
</dbReference>
<name>A0ABM9NP91_9GAMM</name>
<dbReference type="GO" id="GO:0004799">
    <property type="term" value="F:thymidylate synthase activity"/>
    <property type="evidence" value="ECO:0007669"/>
    <property type="project" value="UniProtKB-EC"/>
</dbReference>
<feature type="domain" description="Thymidylate synthase/dCMP hydroxymethylase" evidence="8">
    <location>
        <begin position="2"/>
        <end position="282"/>
    </location>
</feature>
<comment type="function">
    <text evidence="6">Catalyzes the reductive methylation of 2'-deoxyuridine-5'-monophosphate (dUMP) to 2'-deoxythymidine-5'-monophosphate (dTMP) while utilizing 5,10-methylenetetrahydrofolate (mTHF) as the methyl donor and reductant in the reaction, yielding dihydrofolate (DHF) as a by-product. This enzymatic reaction provides an intracellular de novo source of dTMP, an essential precursor for DNA biosynthesis.</text>
</comment>
<dbReference type="InterPro" id="IPR000398">
    <property type="entry name" value="Thymidylate_synthase"/>
</dbReference>
<dbReference type="Gene3D" id="3.30.572.10">
    <property type="entry name" value="Thymidylate synthase/dCMP hydroxymethylase domain"/>
    <property type="match status" value="1"/>
</dbReference>
<evidence type="ECO:0000256" key="7">
    <source>
        <dbReference type="PROSITE-ProRule" id="PRU10016"/>
    </source>
</evidence>
<proteinExistence type="inferred from homology"/>
<accession>A0ABM9NP91</accession>
<organism evidence="9 10">
    <name type="scientific">Candidatus Providencia siddallii</name>
    <dbReference type="NCBI Taxonomy" id="1715285"/>
    <lineage>
        <taxon>Bacteria</taxon>
        <taxon>Pseudomonadati</taxon>
        <taxon>Pseudomonadota</taxon>
        <taxon>Gammaproteobacteria</taxon>
        <taxon>Enterobacterales</taxon>
        <taxon>Morganellaceae</taxon>
        <taxon>Providencia</taxon>
    </lineage>
</organism>
<dbReference type="EMBL" id="OZ034688">
    <property type="protein sequence ID" value="CAL1329292.1"/>
    <property type="molecule type" value="Genomic_DNA"/>
</dbReference>
<keyword evidence="10" id="KW-1185">Reference proteome</keyword>
<dbReference type="Pfam" id="PF00303">
    <property type="entry name" value="Thymidylat_synt"/>
    <property type="match status" value="1"/>
</dbReference>
<feature type="active site" description="Nucleophile" evidence="6">
    <location>
        <position position="160"/>
    </location>
</feature>
<keyword evidence="4 6" id="KW-0808">Transferase</keyword>
<comment type="similarity">
    <text evidence="6">Belongs to the thymidylate synthase family. Bacterial-type ThyA subfamily.</text>
</comment>
<protein>
    <recommendedName>
        <fullName evidence="1 6">Thymidylate synthase</fullName>
        <shortName evidence="6">TS</shortName>
        <shortName evidence="6">TSase</shortName>
        <ecNumber evidence="1 6">2.1.1.45</ecNumber>
    </recommendedName>
</protein>
<comment type="catalytic activity">
    <reaction evidence="6">
        <text>dUMP + (6R)-5,10-methylene-5,6,7,8-tetrahydrofolate = 7,8-dihydrofolate + dTMP</text>
        <dbReference type="Rhea" id="RHEA:12104"/>
        <dbReference type="ChEBI" id="CHEBI:15636"/>
        <dbReference type="ChEBI" id="CHEBI:57451"/>
        <dbReference type="ChEBI" id="CHEBI:63528"/>
        <dbReference type="ChEBI" id="CHEBI:246422"/>
        <dbReference type="EC" id="2.1.1.45"/>
    </reaction>
</comment>
<feature type="binding site" description="in other chain" evidence="6">
    <location>
        <begin position="221"/>
        <end position="223"/>
    </location>
    <ligand>
        <name>dUMP</name>
        <dbReference type="ChEBI" id="CHEBI:246422"/>
        <note>ligand shared between dimeric partners</note>
    </ligand>
</feature>
<reference evidence="9" key="1">
    <citation type="submission" date="2024-04" db="EMBL/GenBank/DDBJ databases">
        <authorList>
            <person name="Manzano-Marin A."/>
            <person name="Manzano-Marin A."/>
            <person name="Alejandro Manzano Marin A."/>
        </authorList>
    </citation>
    <scope>NUCLEOTIDE SEQUENCE [LARGE SCALE GENOMIC DNA]</scope>
    <source>
        <strain evidence="9">TABTEA</strain>
    </source>
</reference>
<comment type="caution">
    <text evidence="6">Lacks conserved residue(s) required for the propagation of feature annotation.</text>
</comment>
<evidence type="ECO:0000256" key="1">
    <source>
        <dbReference type="ARBA" id="ARBA00011947"/>
    </source>
</evidence>
<evidence type="ECO:0000313" key="9">
    <source>
        <dbReference type="EMBL" id="CAL1329292.1"/>
    </source>
</evidence>
<evidence type="ECO:0000259" key="8">
    <source>
        <dbReference type="Pfam" id="PF00303"/>
    </source>
</evidence>
<comment type="subunit">
    <text evidence="6">Homodimer.</text>
</comment>
<dbReference type="InterPro" id="IPR023451">
    <property type="entry name" value="Thymidate_synth/dCMP_Mease_dom"/>
</dbReference>
<dbReference type="PRINTS" id="PR00108">
    <property type="entry name" value="THYMDSNTHASE"/>
</dbReference>
<evidence type="ECO:0000256" key="3">
    <source>
        <dbReference type="ARBA" id="ARBA00022603"/>
    </source>
</evidence>
<keyword evidence="5 6" id="KW-0545">Nucleotide biosynthesis</keyword>
<evidence type="ECO:0000313" key="10">
    <source>
        <dbReference type="Proteomes" id="UP001497533"/>
    </source>
</evidence>
<dbReference type="Proteomes" id="UP001497533">
    <property type="component" value="Chromosome"/>
</dbReference>
<dbReference type="InterPro" id="IPR045097">
    <property type="entry name" value="Thymidate_synth/dCMP_Mease"/>
</dbReference>
<dbReference type="PROSITE" id="PS00091">
    <property type="entry name" value="THYMIDYLATE_SYNTHASE"/>
    <property type="match status" value="1"/>
</dbReference>
<gene>
    <name evidence="6 9" type="primary">thyA</name>
    <name evidence="9" type="ORF">PRHACTZTBTEA_370</name>
</gene>
<feature type="binding site" evidence="6">
    <location>
        <position position="183"/>
    </location>
    <ligand>
        <name>(6R)-5,10-methylene-5,6,7,8-tetrahydrofolate</name>
        <dbReference type="ChEBI" id="CHEBI:15636"/>
    </ligand>
</feature>
<comment type="pathway">
    <text evidence="6">Pyrimidine metabolism; dTTP biosynthesis.</text>
</comment>
<dbReference type="PANTHER" id="PTHR11548:SF9">
    <property type="entry name" value="THYMIDYLATE SYNTHASE"/>
    <property type="match status" value="1"/>
</dbReference>
<dbReference type="SUPFAM" id="SSF55831">
    <property type="entry name" value="Thymidylate synthase/dCMP hydroxymethylase"/>
    <property type="match status" value="1"/>
</dbReference>
<dbReference type="PANTHER" id="PTHR11548">
    <property type="entry name" value="THYMIDYLATE SYNTHASE 1"/>
    <property type="match status" value="1"/>
</dbReference>
<dbReference type="EC" id="2.1.1.45" evidence="1 6"/>
<dbReference type="InterPro" id="IPR036926">
    <property type="entry name" value="Thymidate_synth/dCMP_Mease_sf"/>
</dbReference>
<keyword evidence="3 6" id="KW-0489">Methyltransferase</keyword>
<evidence type="ECO:0000256" key="6">
    <source>
        <dbReference type="HAMAP-Rule" id="MF_00008"/>
    </source>
</evidence>
<dbReference type="GO" id="GO:0032259">
    <property type="term" value="P:methylation"/>
    <property type="evidence" value="ECO:0007669"/>
    <property type="project" value="UniProtKB-KW"/>
</dbReference>
<evidence type="ECO:0000256" key="4">
    <source>
        <dbReference type="ARBA" id="ARBA00022679"/>
    </source>
</evidence>
<dbReference type="NCBIfam" id="TIGR03284">
    <property type="entry name" value="thym_sym"/>
    <property type="match status" value="1"/>
</dbReference>
<evidence type="ECO:0000256" key="2">
    <source>
        <dbReference type="ARBA" id="ARBA00022490"/>
    </source>
</evidence>
<dbReference type="NCBIfam" id="NF002498">
    <property type="entry name" value="PRK01827.1-4"/>
    <property type="match status" value="1"/>
</dbReference>
<keyword evidence="2 6" id="KW-0963">Cytoplasm</keyword>
<evidence type="ECO:0000256" key="5">
    <source>
        <dbReference type="ARBA" id="ARBA00022727"/>
    </source>
</evidence>
<comment type="subcellular location">
    <subcellularLocation>
        <location evidence="6">Cytoplasm</location>
    </subcellularLocation>
</comment>
<sequence>MKSYLDLCKKIINEGQWIKNNRTGMRCLTIINVDLEYDVKNNHFPLITTRKSFYKTAIAELIGYLRGYDSAAQFRKIGCNTWNANANKNKAWLKNPNRKYKDDMGRVYGVQGRKWQRVDGTKYDQLKKVINNLKNGIDDRAEIITFFNPGEIELGCLRPCMHTHTFSLLKDTLYLTSYQRSCDVPIGLNFNQVHCFVLLMLMAQLTNHKAGKAYHKIVNAHIYENQLDLLQNIQLKRNPLPLPSLIINPKIKKLEDIENWVTVNDFSVQNYKHHEIIKYPFTI</sequence>
<dbReference type="HAMAP" id="MF_00008">
    <property type="entry name" value="Thymidy_synth_bact"/>
    <property type="match status" value="1"/>
</dbReference>
<feature type="binding site" description="in other chain" evidence="6">
    <location>
        <position position="191"/>
    </location>
    <ligand>
        <name>dUMP</name>
        <dbReference type="ChEBI" id="CHEBI:246422"/>
        <note>ligand shared between dimeric partners</note>
    </ligand>
</feature>